<reference evidence="5" key="2">
    <citation type="submission" date="2011-01" db="EMBL/GenBank/DDBJ databases">
        <title>The complete genome of Nitratifractor salsuginis DSM 16511.</title>
        <authorList>
            <consortium name="US DOE Joint Genome Institute (JGI-PGF)"/>
            <person name="Lucas S."/>
            <person name="Copeland A."/>
            <person name="Lapidus A."/>
            <person name="Bruce D."/>
            <person name="Goodwin L."/>
            <person name="Pitluck S."/>
            <person name="Kyrpides N."/>
            <person name="Mavromatis K."/>
            <person name="Ivanova N."/>
            <person name="Mikhailova N."/>
            <person name="Zeytun A."/>
            <person name="Detter J.C."/>
            <person name="Tapia R."/>
            <person name="Han C."/>
            <person name="Land M."/>
            <person name="Hauser L."/>
            <person name="Markowitz V."/>
            <person name="Cheng J.-F."/>
            <person name="Hugenholtz P."/>
            <person name="Woyke T."/>
            <person name="Wu D."/>
            <person name="Tindall B."/>
            <person name="Schuetze A."/>
            <person name="Brambilla E."/>
            <person name="Klenk H.-P."/>
            <person name="Eisen J.A."/>
        </authorList>
    </citation>
    <scope>NUCLEOTIDE SEQUENCE [LARGE SCALE GENOMIC DNA]</scope>
    <source>
        <strain evidence="5">DSM 16511 / JCM 12458 / E9I37-1</strain>
    </source>
</reference>
<sequence>MKIGVLSDPHRRSDLQQAAIDTLLERGAEYLLHAGDLCIEENLRQLEAAGVPYAAVFGNNDRALHSLSDRYRIKAEPWYFKLRDLKVKMMHLPYYLSPDTDLVIYGHTHRFAAEMKGKTLFLNPGEICAREKPLSECVLLEQEAERWIVHRLYRDPGEKEWQEESIEFNGELGMEN</sequence>
<feature type="domain" description="Calcineurin-like phosphoesterase" evidence="3">
    <location>
        <begin position="1"/>
        <end position="141"/>
    </location>
</feature>
<evidence type="ECO:0000256" key="2">
    <source>
        <dbReference type="RuleBase" id="RU362039"/>
    </source>
</evidence>
<dbReference type="RefSeq" id="WP_013553171.1">
    <property type="nucleotide sequence ID" value="NC_014935.1"/>
</dbReference>
<name>E6WZ24_NITSE</name>
<dbReference type="eggNOG" id="COG0622">
    <property type="taxonomic scope" value="Bacteria"/>
</dbReference>
<dbReference type="Proteomes" id="UP000008633">
    <property type="component" value="Chromosome"/>
</dbReference>
<evidence type="ECO:0000256" key="1">
    <source>
        <dbReference type="ARBA" id="ARBA00008950"/>
    </source>
</evidence>
<evidence type="ECO:0000313" key="4">
    <source>
        <dbReference type="EMBL" id="ADV45474.1"/>
    </source>
</evidence>
<dbReference type="AlphaFoldDB" id="E6WZ24"/>
<dbReference type="PANTHER" id="PTHR43165:SF1">
    <property type="entry name" value="PHOSPHODIESTERASE MJ0936"/>
    <property type="match status" value="1"/>
</dbReference>
<dbReference type="InterPro" id="IPR024654">
    <property type="entry name" value="Calcineurin-like_PHP_lpxH"/>
</dbReference>
<proteinExistence type="inferred from homology"/>
<protein>
    <recommendedName>
        <fullName evidence="2">Phosphoesterase</fullName>
        <ecNumber evidence="2">3.1.4.-</ecNumber>
    </recommendedName>
</protein>
<dbReference type="EC" id="3.1.4.-" evidence="2"/>
<evidence type="ECO:0000259" key="3">
    <source>
        <dbReference type="Pfam" id="PF12850"/>
    </source>
</evidence>
<comment type="similarity">
    <text evidence="1 2">Belongs to the metallophosphoesterase superfamily. YfcE family.</text>
</comment>
<reference evidence="4 5" key="1">
    <citation type="journal article" date="2011" name="Stand. Genomic Sci.">
        <title>Complete genome sequence of Nitratifractor salsuginis type strain (E9I37-1).</title>
        <authorList>
            <person name="Anderson I."/>
            <person name="Sikorski J."/>
            <person name="Zeytun A."/>
            <person name="Nolan M."/>
            <person name="Lapidus A."/>
            <person name="Lucas S."/>
            <person name="Hammon N."/>
            <person name="Deshpande S."/>
            <person name="Cheng J.F."/>
            <person name="Tapia R."/>
            <person name="Han C."/>
            <person name="Goodwin L."/>
            <person name="Pitluck S."/>
            <person name="Liolios K."/>
            <person name="Pagani I."/>
            <person name="Ivanova N."/>
            <person name="Huntemann M."/>
            <person name="Mavromatis K."/>
            <person name="Ovchinikova G."/>
            <person name="Pati A."/>
            <person name="Chen A."/>
            <person name="Palaniappan K."/>
            <person name="Land M."/>
            <person name="Hauser L."/>
            <person name="Brambilla E.M."/>
            <person name="Ngatchou-Djao O.D."/>
            <person name="Rohde M."/>
            <person name="Tindall B.J."/>
            <person name="Goker M."/>
            <person name="Detter J.C."/>
            <person name="Woyke T."/>
            <person name="Bristow J."/>
            <person name="Eisen J.A."/>
            <person name="Markowitz V."/>
            <person name="Hugenholtz P."/>
            <person name="Klenk H.P."/>
            <person name="Kyrpides N.C."/>
        </authorList>
    </citation>
    <scope>NUCLEOTIDE SEQUENCE [LARGE SCALE GENOMIC DNA]</scope>
    <source>
        <strain evidence="5">DSM 16511 / JCM 12458 / E9I37-1</strain>
    </source>
</reference>
<dbReference type="HOGENOM" id="CLU_063749_4_0_7"/>
<dbReference type="OrthoDB" id="9785951at2"/>
<dbReference type="SUPFAM" id="SSF56300">
    <property type="entry name" value="Metallo-dependent phosphatases"/>
    <property type="match status" value="1"/>
</dbReference>
<dbReference type="NCBIfam" id="TIGR00040">
    <property type="entry name" value="yfcE"/>
    <property type="match status" value="1"/>
</dbReference>
<comment type="cofactor">
    <cofactor evidence="2">
        <name>a divalent metal cation</name>
        <dbReference type="ChEBI" id="CHEBI:60240"/>
    </cofactor>
</comment>
<dbReference type="EMBL" id="CP002452">
    <property type="protein sequence ID" value="ADV45474.1"/>
    <property type="molecule type" value="Genomic_DNA"/>
</dbReference>
<dbReference type="InterPro" id="IPR053193">
    <property type="entry name" value="MetalloPDE_YfcE-like"/>
</dbReference>
<dbReference type="PANTHER" id="PTHR43165">
    <property type="entry name" value="METALLOPHOSPHOESTERASE"/>
    <property type="match status" value="1"/>
</dbReference>
<dbReference type="KEGG" id="nsa:Nitsa_0202"/>
<gene>
    <name evidence="4" type="ordered locus">Nitsa_0202</name>
</gene>
<organism evidence="4 5">
    <name type="scientific">Nitratifractor salsuginis (strain DSM 16511 / JCM 12458 / E9I37-1)</name>
    <dbReference type="NCBI Taxonomy" id="749222"/>
    <lineage>
        <taxon>Bacteria</taxon>
        <taxon>Pseudomonadati</taxon>
        <taxon>Campylobacterota</taxon>
        <taxon>Epsilonproteobacteria</taxon>
        <taxon>Campylobacterales</taxon>
        <taxon>Sulfurovaceae</taxon>
        <taxon>Nitratifractor</taxon>
    </lineage>
</organism>
<dbReference type="STRING" id="749222.Nitsa_0202"/>
<dbReference type="GO" id="GO:0016787">
    <property type="term" value="F:hydrolase activity"/>
    <property type="evidence" value="ECO:0007669"/>
    <property type="project" value="UniProtKB-UniRule"/>
</dbReference>
<dbReference type="InterPro" id="IPR029052">
    <property type="entry name" value="Metallo-depent_PP-like"/>
</dbReference>
<dbReference type="Pfam" id="PF12850">
    <property type="entry name" value="Metallophos_2"/>
    <property type="match status" value="1"/>
</dbReference>
<keyword evidence="5" id="KW-1185">Reference proteome</keyword>
<evidence type="ECO:0000313" key="5">
    <source>
        <dbReference type="Proteomes" id="UP000008633"/>
    </source>
</evidence>
<accession>E6WZ24</accession>
<dbReference type="GO" id="GO:0046872">
    <property type="term" value="F:metal ion binding"/>
    <property type="evidence" value="ECO:0007669"/>
    <property type="project" value="UniProtKB-KW"/>
</dbReference>
<keyword evidence="2" id="KW-0479">Metal-binding</keyword>
<dbReference type="Gene3D" id="3.60.21.10">
    <property type="match status" value="1"/>
</dbReference>
<dbReference type="InterPro" id="IPR000979">
    <property type="entry name" value="Phosphodiesterase_MJ0936/Vps29"/>
</dbReference>